<dbReference type="PROSITE" id="PS00150">
    <property type="entry name" value="ACYLPHOSPHATASE_1"/>
    <property type="match status" value="1"/>
</dbReference>
<dbReference type="InterPro" id="IPR017968">
    <property type="entry name" value="Acylphosphatase_CS"/>
</dbReference>
<dbReference type="EMBL" id="NBVN01000002">
    <property type="protein sequence ID" value="PUA33511.1"/>
    <property type="molecule type" value="Genomic_DNA"/>
</dbReference>
<comment type="similarity">
    <text evidence="1 8">Belongs to the acylphosphatase family.</text>
</comment>
<evidence type="ECO:0000259" key="9">
    <source>
        <dbReference type="PROSITE" id="PS51160"/>
    </source>
</evidence>
<evidence type="ECO:0000313" key="10">
    <source>
        <dbReference type="EMBL" id="PUA33511.1"/>
    </source>
</evidence>
<dbReference type="PRINTS" id="PR00112">
    <property type="entry name" value="ACYLPHPHTASE"/>
</dbReference>
<evidence type="ECO:0000256" key="3">
    <source>
        <dbReference type="ARBA" id="ARBA00015991"/>
    </source>
</evidence>
<organism evidence="10 11">
    <name type="scientific">Zestosphaera tikiterensis</name>
    <dbReference type="NCBI Taxonomy" id="1973259"/>
    <lineage>
        <taxon>Archaea</taxon>
        <taxon>Thermoproteota</taxon>
        <taxon>Thermoprotei</taxon>
        <taxon>Desulfurococcales</taxon>
        <taxon>Desulfurococcaceae</taxon>
        <taxon>Zestosphaera</taxon>
    </lineage>
</organism>
<dbReference type="PROSITE" id="PS00151">
    <property type="entry name" value="ACYLPHOSPHATASE_2"/>
    <property type="match status" value="1"/>
</dbReference>
<evidence type="ECO:0000256" key="8">
    <source>
        <dbReference type="RuleBase" id="RU004168"/>
    </source>
</evidence>
<dbReference type="PANTHER" id="PTHR47268:SF4">
    <property type="entry name" value="ACYLPHOSPHATASE"/>
    <property type="match status" value="1"/>
</dbReference>
<feature type="domain" description="Acylphosphatase-like" evidence="9">
    <location>
        <begin position="8"/>
        <end position="95"/>
    </location>
</feature>
<evidence type="ECO:0000256" key="5">
    <source>
        <dbReference type="ARBA" id="ARBA00047645"/>
    </source>
</evidence>
<gene>
    <name evidence="10" type="ORF">B7O98_03585</name>
</gene>
<feature type="active site" evidence="6">
    <location>
        <position position="23"/>
    </location>
</feature>
<comment type="catalytic activity">
    <reaction evidence="5 6 7">
        <text>an acyl phosphate + H2O = a carboxylate + phosphate + H(+)</text>
        <dbReference type="Rhea" id="RHEA:14965"/>
        <dbReference type="ChEBI" id="CHEBI:15377"/>
        <dbReference type="ChEBI" id="CHEBI:15378"/>
        <dbReference type="ChEBI" id="CHEBI:29067"/>
        <dbReference type="ChEBI" id="CHEBI:43474"/>
        <dbReference type="ChEBI" id="CHEBI:59918"/>
        <dbReference type="EC" id="3.6.1.7"/>
    </reaction>
</comment>
<reference evidence="10 11" key="1">
    <citation type="journal article" date="2018" name="Syst. Appl. Microbiol.">
        <title>A new symbiotic nanoarchaeote (Candidatus Nanoclepta minutus) and its host (Zestosphaera tikiterensis gen. nov., sp. nov.) from a New Zealand hot spring.</title>
        <authorList>
            <person name="St John E."/>
            <person name="Liu Y."/>
            <person name="Podar M."/>
            <person name="Stott M.B."/>
            <person name="Meneghin J."/>
            <person name="Chen Z."/>
            <person name="Lagutin K."/>
            <person name="Mitchell K."/>
            <person name="Reysenbach A.L."/>
        </authorList>
    </citation>
    <scope>NUCLEOTIDE SEQUENCE [LARGE SCALE GENOMIC DNA]</scope>
    <source>
        <strain evidence="10">NZ3</strain>
    </source>
</reference>
<feature type="active site" evidence="6">
    <location>
        <position position="41"/>
    </location>
</feature>
<evidence type="ECO:0000256" key="4">
    <source>
        <dbReference type="ARBA" id="ARBA00022801"/>
    </source>
</evidence>
<evidence type="ECO:0000313" key="11">
    <source>
        <dbReference type="Proteomes" id="UP000244093"/>
    </source>
</evidence>
<dbReference type="InterPro" id="IPR001792">
    <property type="entry name" value="Acylphosphatase-like_dom"/>
</dbReference>
<dbReference type="AlphaFoldDB" id="A0A2R7Y7J0"/>
<dbReference type="Pfam" id="PF00708">
    <property type="entry name" value="Acylphosphatase"/>
    <property type="match status" value="1"/>
</dbReference>
<accession>A0A2R7Y7J0</accession>
<evidence type="ECO:0000256" key="1">
    <source>
        <dbReference type="ARBA" id="ARBA00005614"/>
    </source>
</evidence>
<name>A0A2R7Y7J0_9CREN</name>
<dbReference type="EC" id="3.6.1.7" evidence="2 6"/>
<evidence type="ECO:0000256" key="2">
    <source>
        <dbReference type="ARBA" id="ARBA00012150"/>
    </source>
</evidence>
<comment type="caution">
    <text evidence="10">The sequence shown here is derived from an EMBL/GenBank/DDBJ whole genome shotgun (WGS) entry which is preliminary data.</text>
</comment>
<dbReference type="SUPFAM" id="SSF54975">
    <property type="entry name" value="Acylphosphatase/BLUF domain-like"/>
    <property type="match status" value="1"/>
</dbReference>
<keyword evidence="4 6" id="KW-0378">Hydrolase</keyword>
<dbReference type="FunFam" id="3.30.70.100:FF:000012">
    <property type="entry name" value="Acylphosphatase"/>
    <property type="match status" value="1"/>
</dbReference>
<evidence type="ECO:0000256" key="6">
    <source>
        <dbReference type="PROSITE-ProRule" id="PRU00520"/>
    </source>
</evidence>
<dbReference type="Gene3D" id="3.30.70.100">
    <property type="match status" value="1"/>
</dbReference>
<sequence length="99" mass="11349">MSTRKFVRARIKIYGLVQGVFFRSTMRDKALALGVNGWVRNAPDGTVEAVLEGPEEAVLKIVKWAHRGPPAAVVERVDVIWEEYKGEFKTFRIIRDYEL</sequence>
<dbReference type="Proteomes" id="UP000244093">
    <property type="component" value="Unassembled WGS sequence"/>
</dbReference>
<dbReference type="PROSITE" id="PS51160">
    <property type="entry name" value="ACYLPHOSPHATASE_3"/>
    <property type="match status" value="1"/>
</dbReference>
<evidence type="ECO:0000256" key="7">
    <source>
        <dbReference type="RuleBase" id="RU000553"/>
    </source>
</evidence>
<proteinExistence type="inferred from homology"/>
<dbReference type="InterPro" id="IPR020456">
    <property type="entry name" value="Acylphosphatase"/>
</dbReference>
<dbReference type="InterPro" id="IPR036046">
    <property type="entry name" value="Acylphosphatase-like_dom_sf"/>
</dbReference>
<dbReference type="PANTHER" id="PTHR47268">
    <property type="entry name" value="ACYLPHOSPHATASE"/>
    <property type="match status" value="1"/>
</dbReference>
<dbReference type="GO" id="GO:0003998">
    <property type="term" value="F:acylphosphatase activity"/>
    <property type="evidence" value="ECO:0007669"/>
    <property type="project" value="UniProtKB-EC"/>
</dbReference>
<protein>
    <recommendedName>
        <fullName evidence="3 6">Acylphosphatase</fullName>
        <ecNumber evidence="2 6">3.6.1.7</ecNumber>
    </recommendedName>
</protein>